<proteinExistence type="predicted"/>
<feature type="compositionally biased region" description="Acidic residues" evidence="1">
    <location>
        <begin position="1"/>
        <end position="11"/>
    </location>
</feature>
<dbReference type="Proteomes" id="UP000059680">
    <property type="component" value="Chromosome 1"/>
</dbReference>
<reference evidence="2 3" key="2">
    <citation type="journal article" date="2013" name="Plant Cell Physiol.">
        <title>Rice Annotation Project Database (RAP-DB): an integrative and interactive database for rice genomics.</title>
        <authorList>
            <person name="Sakai H."/>
            <person name="Lee S.S."/>
            <person name="Tanaka T."/>
            <person name="Numa H."/>
            <person name="Kim J."/>
            <person name="Kawahara Y."/>
            <person name="Wakimoto H."/>
            <person name="Yang C.C."/>
            <person name="Iwamoto M."/>
            <person name="Abe T."/>
            <person name="Yamada Y."/>
            <person name="Muto A."/>
            <person name="Inokuchi H."/>
            <person name="Ikemura T."/>
            <person name="Matsumoto T."/>
            <person name="Sasaki T."/>
            <person name="Itoh T."/>
        </authorList>
    </citation>
    <scope>NUCLEOTIDE SEQUENCE [LARGE SCALE GENOMIC DNA]</scope>
    <source>
        <strain evidence="3">cv. Nipponbare</strain>
    </source>
</reference>
<dbReference type="InParanoid" id="A0A0P0VAQ4"/>
<dbReference type="GO" id="GO:0016926">
    <property type="term" value="P:protein desumoylation"/>
    <property type="evidence" value="ECO:0000318"/>
    <property type="project" value="GO_Central"/>
</dbReference>
<accession>A0A0P0VAQ4</accession>
<organism evidence="2 3">
    <name type="scientific">Oryza sativa subsp. japonica</name>
    <name type="common">Rice</name>
    <dbReference type="NCBI Taxonomy" id="39947"/>
    <lineage>
        <taxon>Eukaryota</taxon>
        <taxon>Viridiplantae</taxon>
        <taxon>Streptophyta</taxon>
        <taxon>Embryophyta</taxon>
        <taxon>Tracheophyta</taxon>
        <taxon>Spermatophyta</taxon>
        <taxon>Magnoliopsida</taxon>
        <taxon>Liliopsida</taxon>
        <taxon>Poales</taxon>
        <taxon>Poaceae</taxon>
        <taxon>BOP clade</taxon>
        <taxon>Oryzoideae</taxon>
        <taxon>Oryzeae</taxon>
        <taxon>Oryzinae</taxon>
        <taxon>Oryza</taxon>
        <taxon>Oryza sativa</taxon>
    </lineage>
</organism>
<dbReference type="PaxDb" id="39947-A0A0P0VAQ4"/>
<dbReference type="EMBL" id="AP014957">
    <property type="protein sequence ID" value="BAS75340.1"/>
    <property type="molecule type" value="Genomic_DNA"/>
</dbReference>
<feature type="compositionally biased region" description="Basic and acidic residues" evidence="1">
    <location>
        <begin position="119"/>
        <end position="129"/>
    </location>
</feature>
<evidence type="ECO:0000256" key="1">
    <source>
        <dbReference type="SAM" id="MobiDB-lite"/>
    </source>
</evidence>
<reference evidence="3" key="1">
    <citation type="journal article" date="2005" name="Nature">
        <title>The map-based sequence of the rice genome.</title>
        <authorList>
            <consortium name="International rice genome sequencing project (IRGSP)"/>
            <person name="Matsumoto T."/>
            <person name="Wu J."/>
            <person name="Kanamori H."/>
            <person name="Katayose Y."/>
            <person name="Fujisawa M."/>
            <person name="Namiki N."/>
            <person name="Mizuno H."/>
            <person name="Yamamoto K."/>
            <person name="Antonio B.A."/>
            <person name="Baba T."/>
            <person name="Sakata K."/>
            <person name="Nagamura Y."/>
            <person name="Aoki H."/>
            <person name="Arikawa K."/>
            <person name="Arita K."/>
            <person name="Bito T."/>
            <person name="Chiden Y."/>
            <person name="Fujitsuka N."/>
            <person name="Fukunaka R."/>
            <person name="Hamada M."/>
            <person name="Harada C."/>
            <person name="Hayashi A."/>
            <person name="Hijishita S."/>
            <person name="Honda M."/>
            <person name="Hosokawa S."/>
            <person name="Ichikawa Y."/>
            <person name="Idonuma A."/>
            <person name="Iijima M."/>
            <person name="Ikeda M."/>
            <person name="Ikeno M."/>
            <person name="Ito K."/>
            <person name="Ito S."/>
            <person name="Ito T."/>
            <person name="Ito Y."/>
            <person name="Ito Y."/>
            <person name="Iwabuchi A."/>
            <person name="Kamiya K."/>
            <person name="Karasawa W."/>
            <person name="Kurita K."/>
            <person name="Katagiri S."/>
            <person name="Kikuta A."/>
            <person name="Kobayashi H."/>
            <person name="Kobayashi N."/>
            <person name="Machita K."/>
            <person name="Maehara T."/>
            <person name="Masukawa M."/>
            <person name="Mizubayashi T."/>
            <person name="Mukai Y."/>
            <person name="Nagasaki H."/>
            <person name="Nagata Y."/>
            <person name="Naito S."/>
            <person name="Nakashima M."/>
            <person name="Nakama Y."/>
            <person name="Nakamichi Y."/>
            <person name="Nakamura M."/>
            <person name="Meguro A."/>
            <person name="Negishi M."/>
            <person name="Ohta I."/>
            <person name="Ohta T."/>
            <person name="Okamoto M."/>
            <person name="Ono N."/>
            <person name="Saji S."/>
            <person name="Sakaguchi M."/>
            <person name="Sakai K."/>
            <person name="Shibata M."/>
            <person name="Shimokawa T."/>
            <person name="Song J."/>
            <person name="Takazaki Y."/>
            <person name="Terasawa K."/>
            <person name="Tsugane M."/>
            <person name="Tsuji K."/>
            <person name="Ueda S."/>
            <person name="Waki K."/>
            <person name="Yamagata H."/>
            <person name="Yamamoto M."/>
            <person name="Yamamoto S."/>
            <person name="Yamane H."/>
            <person name="Yoshiki S."/>
            <person name="Yoshihara R."/>
            <person name="Yukawa K."/>
            <person name="Zhong H."/>
            <person name="Yano M."/>
            <person name="Yuan Q."/>
            <person name="Ouyang S."/>
            <person name="Liu J."/>
            <person name="Jones K.M."/>
            <person name="Gansberger K."/>
            <person name="Moffat K."/>
            <person name="Hill J."/>
            <person name="Bera J."/>
            <person name="Fadrosh D."/>
            <person name="Jin S."/>
            <person name="Johri S."/>
            <person name="Kim M."/>
            <person name="Overton L."/>
            <person name="Reardon M."/>
            <person name="Tsitrin T."/>
            <person name="Vuong H."/>
            <person name="Weaver B."/>
            <person name="Ciecko A."/>
            <person name="Tallon L."/>
            <person name="Jackson J."/>
            <person name="Pai G."/>
            <person name="Aken S.V."/>
            <person name="Utterback T."/>
            <person name="Reidmuller S."/>
            <person name="Feldblyum T."/>
            <person name="Hsiao J."/>
            <person name="Zismann V."/>
            <person name="Iobst S."/>
            <person name="de Vazeille A.R."/>
            <person name="Buell C.R."/>
            <person name="Ying K."/>
            <person name="Li Y."/>
            <person name="Lu T."/>
            <person name="Huang Y."/>
            <person name="Zhao Q."/>
            <person name="Feng Q."/>
            <person name="Zhang L."/>
            <person name="Zhu J."/>
            <person name="Weng Q."/>
            <person name="Mu J."/>
            <person name="Lu Y."/>
            <person name="Fan D."/>
            <person name="Liu Y."/>
            <person name="Guan J."/>
            <person name="Zhang Y."/>
            <person name="Yu S."/>
            <person name="Liu X."/>
            <person name="Zhang Y."/>
            <person name="Hong G."/>
            <person name="Han B."/>
            <person name="Choisne N."/>
            <person name="Demange N."/>
            <person name="Orjeda G."/>
            <person name="Samain S."/>
            <person name="Cattolico L."/>
            <person name="Pelletier E."/>
            <person name="Couloux A."/>
            <person name="Segurens B."/>
            <person name="Wincker P."/>
            <person name="D'Hont A."/>
            <person name="Scarpelli C."/>
            <person name="Weissenbach J."/>
            <person name="Salanoubat M."/>
            <person name="Quetier F."/>
            <person name="Yu Y."/>
            <person name="Kim H.R."/>
            <person name="Rambo T."/>
            <person name="Currie J."/>
            <person name="Collura K."/>
            <person name="Luo M."/>
            <person name="Yang T."/>
            <person name="Ammiraju J.S.S."/>
            <person name="Engler F."/>
            <person name="Soderlund C."/>
            <person name="Wing R.A."/>
            <person name="Palmer L.E."/>
            <person name="de la Bastide M."/>
            <person name="Spiegel L."/>
            <person name="Nascimento L."/>
            <person name="Zutavern T."/>
            <person name="O'Shaughnessy A."/>
            <person name="Dike S."/>
            <person name="Dedhia N."/>
            <person name="Preston R."/>
            <person name="Balija V."/>
            <person name="McCombie W.R."/>
            <person name="Chow T."/>
            <person name="Chen H."/>
            <person name="Chung M."/>
            <person name="Chen C."/>
            <person name="Shaw J."/>
            <person name="Wu H."/>
            <person name="Hsiao K."/>
            <person name="Chao Y."/>
            <person name="Chu M."/>
            <person name="Cheng C."/>
            <person name="Hour A."/>
            <person name="Lee P."/>
            <person name="Lin S."/>
            <person name="Lin Y."/>
            <person name="Liou J."/>
            <person name="Liu S."/>
            <person name="Hsing Y."/>
            <person name="Raghuvanshi S."/>
            <person name="Mohanty A."/>
            <person name="Bharti A.K."/>
            <person name="Gaur A."/>
            <person name="Gupta V."/>
            <person name="Kumar D."/>
            <person name="Ravi V."/>
            <person name="Vij S."/>
            <person name="Kapur A."/>
            <person name="Khurana P."/>
            <person name="Khurana P."/>
            <person name="Khurana J.P."/>
            <person name="Tyagi A.K."/>
            <person name="Gaikwad K."/>
            <person name="Singh A."/>
            <person name="Dalal V."/>
            <person name="Srivastava S."/>
            <person name="Dixit A."/>
            <person name="Pal A.K."/>
            <person name="Ghazi I.A."/>
            <person name="Yadav M."/>
            <person name="Pandit A."/>
            <person name="Bhargava A."/>
            <person name="Sureshbabu K."/>
            <person name="Batra K."/>
            <person name="Sharma T.R."/>
            <person name="Mohapatra T."/>
            <person name="Singh N.K."/>
            <person name="Messing J."/>
            <person name="Nelson A.B."/>
            <person name="Fuks G."/>
            <person name="Kavchok S."/>
            <person name="Keizer G."/>
            <person name="Linton E."/>
            <person name="Llaca V."/>
            <person name="Song R."/>
            <person name="Tanyolac B."/>
            <person name="Young S."/>
            <person name="Ho-Il K."/>
            <person name="Hahn J.H."/>
            <person name="Sangsakoo G."/>
            <person name="Vanavichit A."/>
            <person name="de Mattos Luiz.A.T."/>
            <person name="Zimmer P.D."/>
            <person name="Malone G."/>
            <person name="Dellagostin O."/>
            <person name="de Oliveira A.C."/>
            <person name="Bevan M."/>
            <person name="Bancroft I."/>
            <person name="Minx P."/>
            <person name="Cordum H."/>
            <person name="Wilson R."/>
            <person name="Cheng Z."/>
            <person name="Jin W."/>
            <person name="Jiang J."/>
            <person name="Leong S.A."/>
            <person name="Iwama H."/>
            <person name="Gojobori T."/>
            <person name="Itoh T."/>
            <person name="Niimura Y."/>
            <person name="Fujii Y."/>
            <person name="Habara T."/>
            <person name="Sakai H."/>
            <person name="Sato Y."/>
            <person name="Wilson G."/>
            <person name="Kumar K."/>
            <person name="McCouch S."/>
            <person name="Juretic N."/>
            <person name="Hoen D."/>
            <person name="Wright S."/>
            <person name="Bruskiewich R."/>
            <person name="Bureau T."/>
            <person name="Miyao A."/>
            <person name="Hirochika H."/>
            <person name="Nishikawa T."/>
            <person name="Kadowaki K."/>
            <person name="Sugiura M."/>
            <person name="Burr B."/>
            <person name="Sasaki T."/>
        </authorList>
    </citation>
    <scope>NUCLEOTIDE SEQUENCE [LARGE SCALE GENOMIC DNA]</scope>
    <source>
        <strain evidence="3">cv. Nipponbare</strain>
    </source>
</reference>
<protein>
    <submittedName>
        <fullName evidence="2">Os01g0861200 protein</fullName>
    </submittedName>
</protein>
<feature type="region of interest" description="Disordered" evidence="1">
    <location>
        <begin position="52"/>
        <end position="74"/>
    </location>
</feature>
<dbReference type="AlphaFoldDB" id="A0A0P0VAQ4"/>
<keyword evidence="3" id="KW-1185">Reference proteome</keyword>
<evidence type="ECO:0000313" key="3">
    <source>
        <dbReference type="Proteomes" id="UP000059680"/>
    </source>
</evidence>
<dbReference type="STRING" id="39947.A0A0P0VAQ4"/>
<dbReference type="SUPFAM" id="SSF54001">
    <property type="entry name" value="Cysteine proteinases"/>
    <property type="match status" value="1"/>
</dbReference>
<feature type="compositionally biased region" description="Polar residues" evidence="1">
    <location>
        <begin position="130"/>
        <end position="140"/>
    </location>
</feature>
<evidence type="ECO:0000313" key="2">
    <source>
        <dbReference type="EMBL" id="BAS75340.1"/>
    </source>
</evidence>
<gene>
    <name evidence="2" type="ordered locus">Os01g0861200</name>
    <name evidence="2" type="ORF">OSNPB_010861200</name>
</gene>
<dbReference type="InterPro" id="IPR038765">
    <property type="entry name" value="Papain-like_cys_pep_sf"/>
</dbReference>
<feature type="region of interest" description="Disordered" evidence="1">
    <location>
        <begin position="1"/>
        <end position="35"/>
    </location>
</feature>
<sequence>MGNPNDIEDLFGDSISSESESSPNDDEFCDNEDSESSYVGISMDELLNSLKRKLSKKKNTDEGTSNKNPMKSAATLDTKLTRFSIGSNDVKENVPVKPIERSFLDMLDSSIDVNLNEDDKSKFNDDSSMVKDQNTCNDNAIGNEKTPMKISSSPKDKIAVVDGIMKKLSKPAISSIVGFNERKSIFLGHEKPSFKIWDSDDDFPNEKKHLKTQIIPKDLSQDFDDNSQSQLKNSTNEDKLVMITLEDTDTEILTQHNEKENLNIEQLQKKINTFVVKPDKKLKMSTGSPERILLCNVDKSVGQCSTSQKPKHDLRRILQPARYYTDPYSPERHSFPVTQYDRQVYNAVCKISKSNFQDKVAVDIDGVHCKFYTFGDSFKPSGELSNFVACVFCRYMFRSCHPSKSKKHYFFSSIGDDLLKDRSMTNFSAVKKCFDGASLARPVHTCDLDIESEN</sequence>
<dbReference type="GO" id="GO:0005634">
    <property type="term" value="C:nucleus"/>
    <property type="evidence" value="ECO:0000318"/>
    <property type="project" value="GO_Central"/>
</dbReference>
<name>A0A0P0VAQ4_ORYSJ</name>
<dbReference type="FunCoup" id="A0A0P0VAQ4">
    <property type="interactions" value="6"/>
</dbReference>
<reference evidence="2 3" key="3">
    <citation type="journal article" date="2013" name="Rice">
        <title>Improvement of the Oryza sativa Nipponbare reference genome using next generation sequence and optical map data.</title>
        <authorList>
            <person name="Kawahara Y."/>
            <person name="de la Bastide M."/>
            <person name="Hamilton J.P."/>
            <person name="Kanamori H."/>
            <person name="McCombie W.R."/>
            <person name="Ouyang S."/>
            <person name="Schwartz D.C."/>
            <person name="Tanaka T."/>
            <person name="Wu J."/>
            <person name="Zhou S."/>
            <person name="Childs K.L."/>
            <person name="Davidson R.M."/>
            <person name="Lin H."/>
            <person name="Quesada-Ocampo L."/>
            <person name="Vaillancourt B."/>
            <person name="Sakai H."/>
            <person name="Lee S.S."/>
            <person name="Kim J."/>
            <person name="Numa H."/>
            <person name="Itoh T."/>
            <person name="Buell C.R."/>
            <person name="Matsumoto T."/>
        </authorList>
    </citation>
    <scope>NUCLEOTIDE SEQUENCE [LARGE SCALE GENOMIC DNA]</scope>
    <source>
        <strain evidence="3">cv. Nipponbare</strain>
    </source>
</reference>
<dbReference type="GO" id="GO:0016929">
    <property type="term" value="F:deSUMOylase activity"/>
    <property type="evidence" value="ECO:0000318"/>
    <property type="project" value="GO_Central"/>
</dbReference>
<feature type="compositionally biased region" description="Acidic residues" evidence="1">
    <location>
        <begin position="23"/>
        <end position="35"/>
    </location>
</feature>
<feature type="region of interest" description="Disordered" evidence="1">
    <location>
        <begin position="119"/>
        <end position="154"/>
    </location>
</feature>